<evidence type="ECO:0000313" key="1">
    <source>
        <dbReference type="EMBL" id="CAG8771198.1"/>
    </source>
</evidence>
<protein>
    <submittedName>
        <fullName evidence="1">1291_t:CDS:1</fullName>
    </submittedName>
</protein>
<reference evidence="1" key="1">
    <citation type="submission" date="2021-06" db="EMBL/GenBank/DDBJ databases">
        <authorList>
            <person name="Kallberg Y."/>
            <person name="Tangrot J."/>
            <person name="Rosling A."/>
        </authorList>
    </citation>
    <scope>NUCLEOTIDE SEQUENCE</scope>
    <source>
        <strain evidence="1">CL356</strain>
    </source>
</reference>
<gene>
    <name evidence="1" type="ORF">ACOLOM_LOCUS13801</name>
</gene>
<evidence type="ECO:0000313" key="2">
    <source>
        <dbReference type="Proteomes" id="UP000789525"/>
    </source>
</evidence>
<organism evidence="1 2">
    <name type="scientific">Acaulospora colombiana</name>
    <dbReference type="NCBI Taxonomy" id="27376"/>
    <lineage>
        <taxon>Eukaryota</taxon>
        <taxon>Fungi</taxon>
        <taxon>Fungi incertae sedis</taxon>
        <taxon>Mucoromycota</taxon>
        <taxon>Glomeromycotina</taxon>
        <taxon>Glomeromycetes</taxon>
        <taxon>Diversisporales</taxon>
        <taxon>Acaulosporaceae</taxon>
        <taxon>Acaulospora</taxon>
    </lineage>
</organism>
<feature type="non-terminal residue" evidence="1">
    <location>
        <position position="192"/>
    </location>
</feature>
<dbReference type="Proteomes" id="UP000789525">
    <property type="component" value="Unassembled WGS sequence"/>
</dbReference>
<keyword evidence="2" id="KW-1185">Reference proteome</keyword>
<dbReference type="EMBL" id="CAJVPT010064987">
    <property type="protein sequence ID" value="CAG8771198.1"/>
    <property type="molecule type" value="Genomic_DNA"/>
</dbReference>
<proteinExistence type="predicted"/>
<accession>A0ACA9R053</accession>
<sequence length="192" mass="22063">MKELSINSKIAKEGHKQILRRKVVQEESLRNVICSLFVASSLPEFKEQAWPFLQNLCRHFAILEVGEALGCRFAREKRFDFQNEEKRYFLETKVMAEALIETISSENPQLRSLAASALILMHEACVQEWYRKSGGCLGISILTSQLDMGIEWMLEHEMEFVRSLLFILKDMSSEFAAGYVDNAAETLIHVLE</sequence>
<comment type="caution">
    <text evidence="1">The sequence shown here is derived from an EMBL/GenBank/DDBJ whole genome shotgun (WGS) entry which is preliminary data.</text>
</comment>
<name>A0ACA9R053_9GLOM</name>